<dbReference type="SUPFAM" id="SSF54373">
    <property type="entry name" value="FAD-linked reductases, C-terminal domain"/>
    <property type="match status" value="1"/>
</dbReference>
<evidence type="ECO:0000313" key="8">
    <source>
        <dbReference type="Proteomes" id="UP000016943"/>
    </source>
</evidence>
<dbReference type="HOGENOM" id="CLU_007884_4_5_11"/>
<dbReference type="InterPro" id="IPR012727">
    <property type="entry name" value="Gly_oxidase_ThiO"/>
</dbReference>
<dbReference type="GO" id="GO:0009229">
    <property type="term" value="P:thiamine diphosphate biosynthetic process"/>
    <property type="evidence" value="ECO:0007669"/>
    <property type="project" value="UniProtKB-UniPathway"/>
</dbReference>
<evidence type="ECO:0000313" key="7">
    <source>
        <dbReference type="EMBL" id="AGU15065.1"/>
    </source>
</evidence>
<dbReference type="GO" id="GO:0043799">
    <property type="term" value="F:glycine oxidase activity"/>
    <property type="evidence" value="ECO:0007669"/>
    <property type="project" value="UniProtKB-EC"/>
</dbReference>
<dbReference type="NCBIfam" id="TIGR02352">
    <property type="entry name" value="thiamin_ThiO"/>
    <property type="match status" value="1"/>
</dbReference>
<dbReference type="InterPro" id="IPR006076">
    <property type="entry name" value="FAD-dep_OxRdtase"/>
</dbReference>
<dbReference type="Gene3D" id="3.30.9.10">
    <property type="entry name" value="D-Amino Acid Oxidase, subunit A, domain 2"/>
    <property type="match status" value="1"/>
</dbReference>
<dbReference type="PANTHER" id="PTHR13847:SF289">
    <property type="entry name" value="GLYCINE OXIDASE"/>
    <property type="match status" value="1"/>
</dbReference>
<dbReference type="GO" id="GO:0005737">
    <property type="term" value="C:cytoplasm"/>
    <property type="evidence" value="ECO:0007669"/>
    <property type="project" value="TreeGrafter"/>
</dbReference>
<accession>U3GUB1</accession>
<dbReference type="GO" id="GO:0009228">
    <property type="term" value="P:thiamine biosynthetic process"/>
    <property type="evidence" value="ECO:0007669"/>
    <property type="project" value="UniProtKB-KW"/>
</dbReference>
<feature type="domain" description="FAD dependent oxidoreductase" evidence="6">
    <location>
        <begin position="10"/>
        <end position="339"/>
    </location>
</feature>
<proteinExistence type="predicted"/>
<dbReference type="STRING" id="1348662.CARG_04630"/>
<evidence type="ECO:0000256" key="3">
    <source>
        <dbReference type="ARBA" id="ARBA00023002"/>
    </source>
</evidence>
<dbReference type="Gene3D" id="3.50.50.60">
    <property type="entry name" value="FAD/NAD(P)-binding domain"/>
    <property type="match status" value="1"/>
</dbReference>
<gene>
    <name evidence="7" type="ORF">CARG_04630</name>
</gene>
<dbReference type="SUPFAM" id="SSF51905">
    <property type="entry name" value="FAD/NAD(P)-binding domain"/>
    <property type="match status" value="1"/>
</dbReference>
<dbReference type="PANTHER" id="PTHR13847">
    <property type="entry name" value="SARCOSINE DEHYDROGENASE-RELATED"/>
    <property type="match status" value="1"/>
</dbReference>
<dbReference type="AlphaFoldDB" id="U3GUB1"/>
<dbReference type="EC" id="1.4.3.19" evidence="5"/>
<evidence type="ECO:0000256" key="4">
    <source>
        <dbReference type="ARBA" id="ARBA00049872"/>
    </source>
</evidence>
<evidence type="ECO:0000259" key="6">
    <source>
        <dbReference type="Pfam" id="PF01266"/>
    </source>
</evidence>
<organism evidence="7 8">
    <name type="scientific">Corynebacterium argentoratense DSM 44202</name>
    <dbReference type="NCBI Taxonomy" id="1348662"/>
    <lineage>
        <taxon>Bacteria</taxon>
        <taxon>Bacillati</taxon>
        <taxon>Actinomycetota</taxon>
        <taxon>Actinomycetes</taxon>
        <taxon>Mycobacteriales</taxon>
        <taxon>Corynebacteriaceae</taxon>
        <taxon>Corynebacterium</taxon>
    </lineage>
</organism>
<evidence type="ECO:0000256" key="5">
    <source>
        <dbReference type="ARBA" id="ARBA00050018"/>
    </source>
</evidence>
<keyword evidence="8" id="KW-1185">Reference proteome</keyword>
<dbReference type="GO" id="GO:0050660">
    <property type="term" value="F:flavin adenine dinucleotide binding"/>
    <property type="evidence" value="ECO:0007669"/>
    <property type="project" value="InterPro"/>
</dbReference>
<keyword evidence="3" id="KW-0560">Oxidoreductase</keyword>
<dbReference type="Pfam" id="PF01266">
    <property type="entry name" value="DAO"/>
    <property type="match status" value="1"/>
</dbReference>
<reference evidence="7 8" key="1">
    <citation type="journal article" date="2013" name="Genome Announc.">
        <title>Whole-Genome Sequence of the Clinical Strain Corynebacterium argentoratense DSM 44202, Isolated from a Human Throat Specimen.</title>
        <authorList>
            <person name="Bomholt C."/>
            <person name="Glaub A."/>
            <person name="Gravermann K."/>
            <person name="Albersmeier A."/>
            <person name="Brinkrolf K."/>
            <person name="Ruckert C."/>
            <person name="Tauch A."/>
        </authorList>
    </citation>
    <scope>NUCLEOTIDE SEQUENCE [LARGE SCALE GENOMIC DNA]</scope>
    <source>
        <strain evidence="7">DSM 44202</strain>
    </source>
</reference>
<dbReference type="RefSeq" id="WP_020976217.1">
    <property type="nucleotide sequence ID" value="NC_022198.1"/>
</dbReference>
<name>U3GUB1_9CORY</name>
<dbReference type="PATRIC" id="fig|1348662.3.peg.910"/>
<dbReference type="Proteomes" id="UP000016943">
    <property type="component" value="Chromosome"/>
</dbReference>
<sequence>MPSTAPAYKVIGAGIIGLSTAWMLHRAQPTARISIIDPAPISGASHWAAGMLAPTAEMQFEQDELVELMVRSMELYPKLVDSVQKNTNVDTGYNTEGTFVAAADAADRQHLHDLLNYQHSFTRRADMLTLSEARRLEPALSPNISGVVSIPDDFQINPRQWCSALIDALKSSGVVDFESRPATDEDLGPSSIVCAGLGASSILSSLGLELPLRPVFGEIMRLDVPAIHRPILQRVVRGFVNDRPVYVVPRTSGELVIGATSREDGRDLPQAGGVLDLLRDAARIVPSVRDCDITEVGCGARPGTPHDMPYIFRHAPSGTVVSTGYFRHGILLSALGAQLGSALLLGTDSELDAADVRALELCGQLK</sequence>
<dbReference type="EMBL" id="CP006365">
    <property type="protein sequence ID" value="AGU15065.1"/>
    <property type="molecule type" value="Genomic_DNA"/>
</dbReference>
<evidence type="ECO:0000256" key="1">
    <source>
        <dbReference type="ARBA" id="ARBA00004948"/>
    </source>
</evidence>
<dbReference type="KEGG" id="caz:CARG_04630"/>
<protein>
    <recommendedName>
        <fullName evidence="5">glycine oxidase</fullName>
        <ecNumber evidence="5">1.4.3.19</ecNumber>
    </recommendedName>
</protein>
<comment type="pathway">
    <text evidence="1">Cofactor biosynthesis; thiamine diphosphate biosynthesis.</text>
</comment>
<evidence type="ECO:0000256" key="2">
    <source>
        <dbReference type="ARBA" id="ARBA00022977"/>
    </source>
</evidence>
<dbReference type="InterPro" id="IPR036188">
    <property type="entry name" value="FAD/NAD-bd_sf"/>
</dbReference>
<dbReference type="UniPathway" id="UPA00060"/>
<comment type="catalytic activity">
    <reaction evidence="4">
        <text>glycine + O2 + H2O = glyoxylate + H2O2 + NH4(+)</text>
        <dbReference type="Rhea" id="RHEA:11532"/>
        <dbReference type="ChEBI" id="CHEBI:15377"/>
        <dbReference type="ChEBI" id="CHEBI:15379"/>
        <dbReference type="ChEBI" id="CHEBI:16240"/>
        <dbReference type="ChEBI" id="CHEBI:28938"/>
        <dbReference type="ChEBI" id="CHEBI:36655"/>
        <dbReference type="ChEBI" id="CHEBI:57305"/>
        <dbReference type="EC" id="1.4.3.19"/>
    </reaction>
</comment>
<dbReference type="eggNOG" id="COG0665">
    <property type="taxonomic scope" value="Bacteria"/>
</dbReference>
<dbReference type="GeneID" id="78249716"/>
<keyword evidence="2" id="KW-0784">Thiamine biosynthesis</keyword>